<dbReference type="AlphaFoldDB" id="A0A0R3QPD7"/>
<dbReference type="SUPFAM" id="SSF47384">
    <property type="entry name" value="Homodimeric domain of signal transducing histidine kinase"/>
    <property type="match status" value="1"/>
</dbReference>
<dbReference type="EMBL" id="UZAG01016018">
    <property type="protein sequence ID" value="VDO25213.1"/>
    <property type="molecule type" value="Genomic_DNA"/>
</dbReference>
<proteinExistence type="predicted"/>
<evidence type="ECO:0000313" key="3">
    <source>
        <dbReference type="WBParaSite" id="BTMF_0000957201-mRNA-1"/>
    </source>
</evidence>
<evidence type="ECO:0000313" key="2">
    <source>
        <dbReference type="Proteomes" id="UP000280834"/>
    </source>
</evidence>
<sequence length="230" mass="23978">MSERARTETQASADDAADVSKAIRALMHDMRSPMQAILSSLDVLDDASMDAAAKRGVGRLHRSALALDAHLGDLATLMLIQTGAHVERAVAFEVGALLEEVGELSARAGVCVLAQKPVDPVFAVADPLLIRAMLLRLAHAFGKLSGAGAITVSVREAGPGDSSLSLVLQCAKDVPWPQGFGQRLLPVRVMAEALGGELDVKEHSSVVLTLPARLEDALDGQSATGPLGHA</sequence>
<protein>
    <submittedName>
        <fullName evidence="3">Histidine kinase</fullName>
    </submittedName>
</protein>
<organism evidence="3">
    <name type="scientific">Brugia timori</name>
    <dbReference type="NCBI Taxonomy" id="42155"/>
    <lineage>
        <taxon>Eukaryota</taxon>
        <taxon>Metazoa</taxon>
        <taxon>Ecdysozoa</taxon>
        <taxon>Nematoda</taxon>
        <taxon>Chromadorea</taxon>
        <taxon>Rhabditida</taxon>
        <taxon>Spirurina</taxon>
        <taxon>Spiruromorpha</taxon>
        <taxon>Filarioidea</taxon>
        <taxon>Onchocercidae</taxon>
        <taxon>Brugia</taxon>
    </lineage>
</organism>
<evidence type="ECO:0000313" key="1">
    <source>
        <dbReference type="EMBL" id="VDO25213.1"/>
    </source>
</evidence>
<dbReference type="WBParaSite" id="BTMF_0000957201-mRNA-1">
    <property type="protein sequence ID" value="BTMF_0000957201-mRNA-1"/>
    <property type="gene ID" value="BTMF_0000957201"/>
</dbReference>
<accession>A0A0R3QPD7</accession>
<name>A0A0R3QPD7_9BILA</name>
<dbReference type="InterPro" id="IPR036097">
    <property type="entry name" value="HisK_dim/P_sf"/>
</dbReference>
<reference evidence="3" key="1">
    <citation type="submission" date="2017-02" db="UniProtKB">
        <authorList>
            <consortium name="WormBaseParasite"/>
        </authorList>
    </citation>
    <scope>IDENTIFICATION</scope>
</reference>
<dbReference type="Proteomes" id="UP000280834">
    <property type="component" value="Unassembled WGS sequence"/>
</dbReference>
<reference evidence="1 2" key="2">
    <citation type="submission" date="2018-11" db="EMBL/GenBank/DDBJ databases">
        <authorList>
            <consortium name="Pathogen Informatics"/>
        </authorList>
    </citation>
    <scope>NUCLEOTIDE SEQUENCE [LARGE SCALE GENOMIC DNA]</scope>
</reference>
<gene>
    <name evidence="1" type="ORF">BTMF_LOCUS7623</name>
</gene>
<dbReference type="GO" id="GO:0000155">
    <property type="term" value="F:phosphorelay sensor kinase activity"/>
    <property type="evidence" value="ECO:0007669"/>
    <property type="project" value="InterPro"/>
</dbReference>
<dbReference type="Gene3D" id="1.10.287.130">
    <property type="match status" value="1"/>
</dbReference>
<keyword evidence="2" id="KW-1185">Reference proteome</keyword>